<dbReference type="RefSeq" id="WP_317725105.1">
    <property type="nucleotide sequence ID" value="NZ_AP026820.1"/>
</dbReference>
<evidence type="ECO:0000313" key="2">
    <source>
        <dbReference type="EMBL" id="BDR82585.1"/>
    </source>
</evidence>
<feature type="compositionally biased region" description="Acidic residues" evidence="1">
    <location>
        <begin position="123"/>
        <end position="136"/>
    </location>
</feature>
<dbReference type="Proteomes" id="UP001321763">
    <property type="component" value="Plasmid pKHSU-234311-028-2"/>
</dbReference>
<gene>
    <name evidence="2" type="ORF">K234311028_p20680</name>
</gene>
<accession>A0ABC8EGL4</accession>
<keyword evidence="2" id="KW-0614">Plasmid</keyword>
<protein>
    <submittedName>
        <fullName evidence="2">Uncharacterized protein</fullName>
    </submittedName>
</protein>
<geneLocation type="plasmid" evidence="2 3">
    <name>pKHSU-234311-028-2</name>
</geneLocation>
<proteinExistence type="predicted"/>
<evidence type="ECO:0000313" key="3">
    <source>
        <dbReference type="Proteomes" id="UP001321763"/>
    </source>
</evidence>
<sequence length="288" mass="34145">MYKIKFYQNELNRFNIIENEDIRKSCMSIYMYMLKLVNMEKEKFYKAELEVPKTNTLKISYRKFLKKYTRYHGSMSLPTFKSRVELLLEVGLIKINKVKNSFEYSFYRFWDNEKSNEKSNDSSVDETTDNADETTDSENPKDPNAKPNLDIDTRNNSDELHEDKNNNSFSNKFNSEGLERCSSWDDIETHLKNAFKEMKIKSSKLKNIIINKLEDNLKNITKKFASNYIRKAVLQVKVAEERRRTAYRRAIIIKYNSRKCDSWNNYGCEHGADYYINAAAKLINKSKF</sequence>
<feature type="region of interest" description="Disordered" evidence="1">
    <location>
        <begin position="115"/>
        <end position="171"/>
    </location>
</feature>
<feature type="compositionally biased region" description="Basic and acidic residues" evidence="1">
    <location>
        <begin position="138"/>
        <end position="165"/>
    </location>
</feature>
<dbReference type="AlphaFoldDB" id="A0ABC8EGL4"/>
<organism evidence="2 3">
    <name type="scientific">Clostridium tetani</name>
    <dbReference type="NCBI Taxonomy" id="1513"/>
    <lineage>
        <taxon>Bacteria</taxon>
        <taxon>Bacillati</taxon>
        <taxon>Bacillota</taxon>
        <taxon>Clostridia</taxon>
        <taxon>Eubacteriales</taxon>
        <taxon>Clostridiaceae</taxon>
        <taxon>Clostridium</taxon>
    </lineage>
</organism>
<reference evidence="2 3" key="1">
    <citation type="submission" date="2022-09" db="EMBL/GenBank/DDBJ databases">
        <title>complete genome sequences of Clostridium tetani str. KHSU-234311-028 isolated from soil.</title>
        <authorList>
            <person name="Sekizuka T."/>
            <person name="Shitada C."/>
            <person name="Takahashi M."/>
            <person name="Kuroda M."/>
        </authorList>
    </citation>
    <scope>NUCLEOTIDE SEQUENCE [LARGE SCALE GENOMIC DNA]</scope>
    <source>
        <strain evidence="2 3">KHSU-234311-028</strain>
        <plasmid evidence="2 3">pKHSU-234311-028-2</plasmid>
    </source>
</reference>
<name>A0ABC8EGL4_CLOTA</name>
<dbReference type="EMBL" id="AP026820">
    <property type="protein sequence ID" value="BDR82585.1"/>
    <property type="molecule type" value="Genomic_DNA"/>
</dbReference>
<evidence type="ECO:0000256" key="1">
    <source>
        <dbReference type="SAM" id="MobiDB-lite"/>
    </source>
</evidence>